<keyword evidence="1" id="KW-1133">Transmembrane helix</keyword>
<keyword evidence="1" id="KW-0812">Transmembrane</keyword>
<name>A0A371C0S1_YARLL</name>
<protein>
    <submittedName>
        <fullName evidence="2">Uncharacterized protein</fullName>
    </submittedName>
</protein>
<dbReference type="AlphaFoldDB" id="A0A371C0S1"/>
<evidence type="ECO:0000256" key="1">
    <source>
        <dbReference type="SAM" id="Phobius"/>
    </source>
</evidence>
<accession>A0A371C0S1</accession>
<organism evidence="2 3">
    <name type="scientific">Yarrowia lipolytica</name>
    <name type="common">Candida lipolytica</name>
    <dbReference type="NCBI Taxonomy" id="4952"/>
    <lineage>
        <taxon>Eukaryota</taxon>
        <taxon>Fungi</taxon>
        <taxon>Dikarya</taxon>
        <taxon>Ascomycota</taxon>
        <taxon>Saccharomycotina</taxon>
        <taxon>Dipodascomycetes</taxon>
        <taxon>Dipodascales</taxon>
        <taxon>Dipodascales incertae sedis</taxon>
        <taxon>Yarrowia</taxon>
    </lineage>
</organism>
<sequence length="105" mass="11906">MANIIIRHQCCTFNRMNNLIESVVFLWCLLCIILICVQPDVHASDGNDVILFTPIPELLNFVFQSPVFAILPSFLHNMNLILVAYPHSPTLATLVGLRRSRNMGR</sequence>
<proteinExistence type="predicted"/>
<keyword evidence="1" id="KW-0472">Membrane</keyword>
<evidence type="ECO:0000313" key="2">
    <source>
        <dbReference type="EMBL" id="RDW23911.1"/>
    </source>
</evidence>
<feature type="transmembrane region" description="Helical" evidence="1">
    <location>
        <begin position="19"/>
        <end position="37"/>
    </location>
</feature>
<evidence type="ECO:0000313" key="3">
    <source>
        <dbReference type="Proteomes" id="UP000256601"/>
    </source>
</evidence>
<dbReference type="Proteomes" id="UP000256601">
    <property type="component" value="Unassembled WGS sequence"/>
</dbReference>
<gene>
    <name evidence="2" type="ORF">B0I71DRAFT_7874</name>
</gene>
<reference evidence="2 3" key="1">
    <citation type="submission" date="2018-07" db="EMBL/GenBank/DDBJ databases">
        <title>Draft Genome Assemblies for Five Robust Yarrowia lipolytica Strains Exhibiting High Lipid Production and Pentose Sugar Utilization and Sugar Alcohol Secretion from Undetoxified Lignocellulosic Biomass Hydrolysates.</title>
        <authorList>
            <consortium name="DOE Joint Genome Institute"/>
            <person name="Walker C."/>
            <person name="Ryu S."/>
            <person name="Na H."/>
            <person name="Zane M."/>
            <person name="LaButti K."/>
            <person name="Lipzen A."/>
            <person name="Haridas S."/>
            <person name="Barry K."/>
            <person name="Grigoriev I.V."/>
            <person name="Quarterman J."/>
            <person name="Slininger P."/>
            <person name="Dien B."/>
            <person name="Trinh C.T."/>
        </authorList>
    </citation>
    <scope>NUCLEOTIDE SEQUENCE [LARGE SCALE GENOMIC DNA]</scope>
    <source>
        <strain evidence="2 3">YB392</strain>
    </source>
</reference>
<dbReference type="EMBL" id="KZ859058">
    <property type="protein sequence ID" value="RDW23911.1"/>
    <property type="molecule type" value="Genomic_DNA"/>
</dbReference>